<protein>
    <submittedName>
        <fullName evidence="1">Uncharacterized protein</fullName>
    </submittedName>
</protein>
<sequence>MKQILLKTANKDCKTSIIVNRGGKPVRSVNRKKIFLSQKFSFYSSDISGLIQDRFKKRTGCINRFTDRTGFPPLIVNLLESNLDDKIKRVTETDSLFYYYILKKATFGRNASIYNL</sequence>
<gene>
    <name evidence="1" type="ORF">BpHYR1_012290</name>
</gene>
<dbReference type="EMBL" id="REGN01008739">
    <property type="protein sequence ID" value="RNA02857.1"/>
    <property type="molecule type" value="Genomic_DNA"/>
</dbReference>
<dbReference type="Proteomes" id="UP000276133">
    <property type="component" value="Unassembled WGS sequence"/>
</dbReference>
<reference evidence="1 2" key="1">
    <citation type="journal article" date="2018" name="Sci. Rep.">
        <title>Genomic signatures of local adaptation to the degree of environmental predictability in rotifers.</title>
        <authorList>
            <person name="Franch-Gras L."/>
            <person name="Hahn C."/>
            <person name="Garcia-Roger E.M."/>
            <person name="Carmona M.J."/>
            <person name="Serra M."/>
            <person name="Gomez A."/>
        </authorList>
    </citation>
    <scope>NUCLEOTIDE SEQUENCE [LARGE SCALE GENOMIC DNA]</scope>
    <source>
        <strain evidence="1">HYR1</strain>
    </source>
</reference>
<accession>A0A3M7PUP1</accession>
<name>A0A3M7PUP1_BRAPC</name>
<evidence type="ECO:0000313" key="2">
    <source>
        <dbReference type="Proteomes" id="UP000276133"/>
    </source>
</evidence>
<comment type="caution">
    <text evidence="1">The sequence shown here is derived from an EMBL/GenBank/DDBJ whole genome shotgun (WGS) entry which is preliminary data.</text>
</comment>
<keyword evidence="2" id="KW-1185">Reference proteome</keyword>
<organism evidence="1 2">
    <name type="scientific">Brachionus plicatilis</name>
    <name type="common">Marine rotifer</name>
    <name type="synonym">Brachionus muelleri</name>
    <dbReference type="NCBI Taxonomy" id="10195"/>
    <lineage>
        <taxon>Eukaryota</taxon>
        <taxon>Metazoa</taxon>
        <taxon>Spiralia</taxon>
        <taxon>Gnathifera</taxon>
        <taxon>Rotifera</taxon>
        <taxon>Eurotatoria</taxon>
        <taxon>Monogononta</taxon>
        <taxon>Pseudotrocha</taxon>
        <taxon>Ploima</taxon>
        <taxon>Brachionidae</taxon>
        <taxon>Brachionus</taxon>
    </lineage>
</organism>
<dbReference type="AlphaFoldDB" id="A0A3M7PUP1"/>
<proteinExistence type="predicted"/>
<evidence type="ECO:0000313" key="1">
    <source>
        <dbReference type="EMBL" id="RNA02857.1"/>
    </source>
</evidence>